<dbReference type="InterPro" id="IPR010175">
    <property type="entry name" value="LysK"/>
</dbReference>
<dbReference type="Proteomes" id="UP001205919">
    <property type="component" value="Unassembled WGS sequence"/>
</dbReference>
<dbReference type="PANTHER" id="PTHR43808">
    <property type="entry name" value="ACETYLORNITHINE DEACETYLASE"/>
    <property type="match status" value="1"/>
</dbReference>
<dbReference type="EMBL" id="JANFYT010000020">
    <property type="protein sequence ID" value="MCQ4814776.1"/>
    <property type="molecule type" value="Genomic_DNA"/>
</dbReference>
<evidence type="ECO:0000256" key="4">
    <source>
        <dbReference type="ARBA" id="ARBA00022801"/>
    </source>
</evidence>
<evidence type="ECO:0000256" key="3">
    <source>
        <dbReference type="ARBA" id="ARBA00022723"/>
    </source>
</evidence>
<keyword evidence="9" id="KW-1185">Reference proteome</keyword>
<keyword evidence="5" id="KW-0862">Zinc</keyword>
<evidence type="ECO:0000256" key="2">
    <source>
        <dbReference type="ARBA" id="ARBA00022605"/>
    </source>
</evidence>
<keyword evidence="7" id="KW-0170">Cobalt</keyword>
<keyword evidence="4" id="KW-0378">Hydrolase</keyword>
<gene>
    <name evidence="8" type="ORF">NE630_10085</name>
</gene>
<dbReference type="Gene3D" id="3.40.630.10">
    <property type="entry name" value="Zn peptidases"/>
    <property type="match status" value="2"/>
</dbReference>
<dbReference type="GO" id="GO:0016811">
    <property type="term" value="F:hydrolase activity, acting on carbon-nitrogen (but not peptide) bonds, in linear amides"/>
    <property type="evidence" value="ECO:0007669"/>
    <property type="project" value="InterPro"/>
</dbReference>
<dbReference type="InterPro" id="IPR002933">
    <property type="entry name" value="Peptidase_M20"/>
</dbReference>
<accession>A0AAW5K4H2</accession>
<evidence type="ECO:0000256" key="5">
    <source>
        <dbReference type="ARBA" id="ARBA00022833"/>
    </source>
</evidence>
<reference evidence="8 9" key="1">
    <citation type="submission" date="2022-06" db="EMBL/GenBank/DDBJ databases">
        <title>Isolation of gut microbiota from human fecal samples.</title>
        <authorList>
            <person name="Pamer E.G."/>
            <person name="Barat B."/>
            <person name="Waligurski E."/>
            <person name="Medina S."/>
            <person name="Paddock L."/>
            <person name="Mostad J."/>
        </authorList>
    </citation>
    <scope>NUCLEOTIDE SEQUENCE [LARGE SCALE GENOMIC DNA]</scope>
    <source>
        <strain evidence="8 9">DFI.9.90</strain>
    </source>
</reference>
<dbReference type="GO" id="GO:0050897">
    <property type="term" value="F:cobalt ion binding"/>
    <property type="evidence" value="ECO:0007669"/>
    <property type="project" value="InterPro"/>
</dbReference>
<sequence length="345" mass="36895">MRLPESVGLLVDIVAVPSPTGHEEDAARMLADRLPRFGWETSHLDGAGSVIATRGNGDKELVLLSHIDTVPGGPKLFVNEERIEGRGSVDAKSPCCALAVGGGAVEVPRDWRITFVAAVGEEIDSRGARFRMPLHEPAALVVGEPTGSNGVALSYRGRILFSFVAEDSGAHRSGSPGPMSDTVLAAASMMQITENMGKGYSIAIMEMEGHEAGRRSASITMDLRTPIGAQQEELELMLNETAAAFGVGLNVIEYVPPHEVHKSDPVIRAFRTAIRDVTGEPPRVLAKQGTCDFNVLSTWGCPMGAFGPGDSKYDHSSNEQIEIKEFLRGIEVVKGALPKVMEAIR</sequence>
<evidence type="ECO:0000256" key="1">
    <source>
        <dbReference type="ARBA" id="ARBA00022490"/>
    </source>
</evidence>
<dbReference type="RefSeq" id="WP_008713453.1">
    <property type="nucleotide sequence ID" value="NZ_CABKQM010000008.1"/>
</dbReference>
<dbReference type="GO" id="GO:0008270">
    <property type="term" value="F:zinc ion binding"/>
    <property type="evidence" value="ECO:0007669"/>
    <property type="project" value="InterPro"/>
</dbReference>
<keyword evidence="6" id="KW-0457">Lysine biosynthesis</keyword>
<keyword evidence="3" id="KW-0479">Metal-binding</keyword>
<dbReference type="SUPFAM" id="SSF53187">
    <property type="entry name" value="Zn-dependent exopeptidases"/>
    <property type="match status" value="1"/>
</dbReference>
<dbReference type="GO" id="GO:0009085">
    <property type="term" value="P:lysine biosynthetic process"/>
    <property type="evidence" value="ECO:0007669"/>
    <property type="project" value="UniProtKB-KW"/>
</dbReference>
<dbReference type="InterPro" id="IPR050072">
    <property type="entry name" value="Peptidase_M20A"/>
</dbReference>
<name>A0AAW5K4H2_9BACT</name>
<evidence type="ECO:0000313" key="9">
    <source>
        <dbReference type="Proteomes" id="UP001205919"/>
    </source>
</evidence>
<keyword evidence="2" id="KW-0028">Amino-acid biosynthesis</keyword>
<dbReference type="NCBIfam" id="TIGR01902">
    <property type="entry name" value="dapE-lys-deAc"/>
    <property type="match status" value="1"/>
</dbReference>
<proteinExistence type="predicted"/>
<dbReference type="Pfam" id="PF01546">
    <property type="entry name" value="Peptidase_M20"/>
    <property type="match status" value="1"/>
</dbReference>
<evidence type="ECO:0000256" key="7">
    <source>
        <dbReference type="ARBA" id="ARBA00023285"/>
    </source>
</evidence>
<dbReference type="PANTHER" id="PTHR43808:SF28">
    <property type="entry name" value="[LYSW]-LYSINE_[LYSW]-ORNITHINE HYDROLASE"/>
    <property type="match status" value="1"/>
</dbReference>
<keyword evidence="1" id="KW-0963">Cytoplasm</keyword>
<protein>
    <submittedName>
        <fullName evidence="8">M20/M25/M40 family metallo-hydrolase</fullName>
    </submittedName>
</protein>
<evidence type="ECO:0000256" key="6">
    <source>
        <dbReference type="ARBA" id="ARBA00023154"/>
    </source>
</evidence>
<comment type="caution">
    <text evidence="8">The sequence shown here is derived from an EMBL/GenBank/DDBJ whole genome shotgun (WGS) entry which is preliminary data.</text>
</comment>
<evidence type="ECO:0000313" key="8">
    <source>
        <dbReference type="EMBL" id="MCQ4814776.1"/>
    </source>
</evidence>
<dbReference type="AlphaFoldDB" id="A0AAW5K4H2"/>
<organism evidence="8 9">
    <name type="scientific">Cloacibacillus evryensis</name>
    <dbReference type="NCBI Taxonomy" id="508460"/>
    <lineage>
        <taxon>Bacteria</taxon>
        <taxon>Thermotogati</taxon>
        <taxon>Synergistota</taxon>
        <taxon>Synergistia</taxon>
        <taxon>Synergistales</taxon>
        <taxon>Synergistaceae</taxon>
        <taxon>Cloacibacillus</taxon>
    </lineage>
</organism>